<dbReference type="Pfam" id="PF22780">
    <property type="entry name" value="HI0933_like_1st"/>
    <property type="match status" value="1"/>
</dbReference>
<evidence type="ECO:0000259" key="5">
    <source>
        <dbReference type="Pfam" id="PF22780"/>
    </source>
</evidence>
<dbReference type="PANTHER" id="PTHR42887:SF2">
    <property type="entry name" value="OS12G0638800 PROTEIN"/>
    <property type="match status" value="1"/>
</dbReference>
<dbReference type="PRINTS" id="PR00411">
    <property type="entry name" value="PNDRDTASEI"/>
</dbReference>
<dbReference type="InterPro" id="IPR036188">
    <property type="entry name" value="FAD/NAD-bd_sf"/>
</dbReference>
<name>A0ABS8XRQ6_9BURK</name>
<dbReference type="InterPro" id="IPR055178">
    <property type="entry name" value="RsdA/BaiN/AoA(So)-like_dom"/>
</dbReference>
<dbReference type="Gene3D" id="2.40.30.10">
    <property type="entry name" value="Translation factors"/>
    <property type="match status" value="1"/>
</dbReference>
<dbReference type="EMBL" id="JAJTWT010000011">
    <property type="protein sequence ID" value="MCE4539895.1"/>
    <property type="molecule type" value="Genomic_DNA"/>
</dbReference>
<keyword evidence="3" id="KW-0274">FAD</keyword>
<gene>
    <name evidence="6" type="ORF">LXT12_21835</name>
</gene>
<dbReference type="RefSeq" id="WP_233394411.1">
    <property type="nucleotide sequence ID" value="NZ_JAJTWT010000011.1"/>
</dbReference>
<dbReference type="NCBIfam" id="TIGR00275">
    <property type="entry name" value="aminoacetone oxidase family FAD-binding enzyme"/>
    <property type="match status" value="1"/>
</dbReference>
<evidence type="ECO:0000313" key="6">
    <source>
        <dbReference type="EMBL" id="MCE4539895.1"/>
    </source>
</evidence>
<organism evidence="6 7">
    <name type="scientific">Pelomonas caseinilytica</name>
    <dbReference type="NCBI Taxonomy" id="2906763"/>
    <lineage>
        <taxon>Bacteria</taxon>
        <taxon>Pseudomonadati</taxon>
        <taxon>Pseudomonadota</taxon>
        <taxon>Betaproteobacteria</taxon>
        <taxon>Burkholderiales</taxon>
        <taxon>Sphaerotilaceae</taxon>
        <taxon>Roseateles</taxon>
    </lineage>
</organism>
<dbReference type="Pfam" id="PF03486">
    <property type="entry name" value="HI0933_like"/>
    <property type="match status" value="1"/>
</dbReference>
<evidence type="ECO:0000256" key="3">
    <source>
        <dbReference type="ARBA" id="ARBA00022827"/>
    </source>
</evidence>
<sequence length="406" mass="43701">MQRFDAVVVGAGAAGLFCAGQAGQRGLKVLLIDHAAKLGEKIRISGGGRCNFTNREAGPANFLSENAAFCRSALARYTPQDFIKLVQRHGIAFHEKHKGQLFCDDSSEQIIRMLQDECQAGGVTRWQPCSVADVRPRAGGGFELDTSHGPVQARHVVVATGGLPVPKIGASDWGLRLAEKFGHAIVTPRPALVPLTFDADAWAPFAALAGLSLPVEVSCGSGKVRGRFLEDLLFTHRGLSGPAILQISSYRTADDQPLHIDLAPEIRLDEELLAAKATSRRQLGNEFAARLPQRLAATWLARAGLDAARPLPECRDADLQRLGRSVHDWQLTASGDEGWRKAEVMRGGVSTRDLSSQTMESRRVPGLYFIGEVVDVTGWLGGYNFQWAWSSAAACAQALAQASTSA</sequence>
<dbReference type="InterPro" id="IPR057661">
    <property type="entry name" value="RsdA/BaiN/AoA(So)_Rossmann"/>
</dbReference>
<dbReference type="Proteomes" id="UP001201463">
    <property type="component" value="Unassembled WGS sequence"/>
</dbReference>
<feature type="domain" description="RsdA/BaiN/AoA(So)-like insert" evidence="5">
    <location>
        <begin position="189"/>
        <end position="344"/>
    </location>
</feature>
<evidence type="ECO:0000256" key="1">
    <source>
        <dbReference type="ARBA" id="ARBA00001974"/>
    </source>
</evidence>
<feature type="domain" description="RsdA/BaiN/AoA(So)-like Rossmann fold-like" evidence="4">
    <location>
        <begin position="5"/>
        <end position="397"/>
    </location>
</feature>
<evidence type="ECO:0000313" key="7">
    <source>
        <dbReference type="Proteomes" id="UP001201463"/>
    </source>
</evidence>
<dbReference type="PRINTS" id="PR00368">
    <property type="entry name" value="FADPNR"/>
</dbReference>
<keyword evidence="7" id="KW-1185">Reference proteome</keyword>
<dbReference type="Gene3D" id="1.10.8.260">
    <property type="entry name" value="HI0933 insert domain-like"/>
    <property type="match status" value="1"/>
</dbReference>
<protein>
    <submittedName>
        <fullName evidence="6">NAD(P)/FAD-dependent oxidoreductase</fullName>
    </submittedName>
</protein>
<dbReference type="PANTHER" id="PTHR42887">
    <property type="entry name" value="OS12G0638800 PROTEIN"/>
    <property type="match status" value="1"/>
</dbReference>
<evidence type="ECO:0000259" key="4">
    <source>
        <dbReference type="Pfam" id="PF03486"/>
    </source>
</evidence>
<comment type="cofactor">
    <cofactor evidence="1">
        <name>FAD</name>
        <dbReference type="ChEBI" id="CHEBI:57692"/>
    </cofactor>
</comment>
<dbReference type="SUPFAM" id="SSF160996">
    <property type="entry name" value="HI0933 insert domain-like"/>
    <property type="match status" value="1"/>
</dbReference>
<dbReference type="Gene3D" id="3.50.50.60">
    <property type="entry name" value="FAD/NAD(P)-binding domain"/>
    <property type="match status" value="1"/>
</dbReference>
<keyword evidence="2" id="KW-0285">Flavoprotein</keyword>
<accession>A0ABS8XRQ6</accession>
<comment type="caution">
    <text evidence="6">The sequence shown here is derived from an EMBL/GenBank/DDBJ whole genome shotgun (WGS) entry which is preliminary data.</text>
</comment>
<proteinExistence type="predicted"/>
<dbReference type="InterPro" id="IPR023166">
    <property type="entry name" value="BaiN-like_dom_sf"/>
</dbReference>
<dbReference type="SUPFAM" id="SSF51905">
    <property type="entry name" value="FAD/NAD(P)-binding domain"/>
    <property type="match status" value="1"/>
</dbReference>
<dbReference type="InterPro" id="IPR004792">
    <property type="entry name" value="BaiN-like"/>
</dbReference>
<evidence type="ECO:0000256" key="2">
    <source>
        <dbReference type="ARBA" id="ARBA00022630"/>
    </source>
</evidence>
<reference evidence="6 7" key="1">
    <citation type="submission" date="2021-12" db="EMBL/GenBank/DDBJ databases">
        <title>Genome seq of p7.</title>
        <authorList>
            <person name="Seo T."/>
        </authorList>
    </citation>
    <scope>NUCLEOTIDE SEQUENCE [LARGE SCALE GENOMIC DNA]</scope>
    <source>
        <strain evidence="6 7">P7</strain>
    </source>
</reference>